<proteinExistence type="predicted"/>
<dbReference type="AlphaFoldDB" id="A0A914E6D7"/>
<evidence type="ECO:0000313" key="2">
    <source>
        <dbReference type="WBParaSite" id="ACRNAN_scaffold5898.g16698.t1"/>
    </source>
</evidence>
<dbReference type="Proteomes" id="UP000887540">
    <property type="component" value="Unplaced"/>
</dbReference>
<sequence length="107" mass="12416">MHVLNKLDINLIIKCSPSKLCSREEEMLIFIKKILLMIQQLNLKELFDGELEASLIYKMLPGEECCFKMDSITKLPNKLINFFGKELCFCLSKESTNVSIDFAFIFK</sequence>
<reference evidence="2" key="1">
    <citation type="submission" date="2022-11" db="UniProtKB">
        <authorList>
            <consortium name="WormBaseParasite"/>
        </authorList>
    </citation>
    <scope>IDENTIFICATION</scope>
</reference>
<name>A0A914E6D7_9BILA</name>
<accession>A0A914E6D7</accession>
<evidence type="ECO:0000313" key="1">
    <source>
        <dbReference type="Proteomes" id="UP000887540"/>
    </source>
</evidence>
<protein>
    <submittedName>
        <fullName evidence="2">Uncharacterized protein</fullName>
    </submittedName>
</protein>
<organism evidence="1 2">
    <name type="scientific">Acrobeloides nanus</name>
    <dbReference type="NCBI Taxonomy" id="290746"/>
    <lineage>
        <taxon>Eukaryota</taxon>
        <taxon>Metazoa</taxon>
        <taxon>Ecdysozoa</taxon>
        <taxon>Nematoda</taxon>
        <taxon>Chromadorea</taxon>
        <taxon>Rhabditida</taxon>
        <taxon>Tylenchina</taxon>
        <taxon>Cephalobomorpha</taxon>
        <taxon>Cephaloboidea</taxon>
        <taxon>Cephalobidae</taxon>
        <taxon>Acrobeloides</taxon>
    </lineage>
</organism>
<keyword evidence="1" id="KW-1185">Reference proteome</keyword>
<dbReference type="WBParaSite" id="ACRNAN_scaffold5898.g16698.t1">
    <property type="protein sequence ID" value="ACRNAN_scaffold5898.g16698.t1"/>
    <property type="gene ID" value="ACRNAN_scaffold5898.g16698"/>
</dbReference>